<dbReference type="RefSeq" id="WP_025655777.1">
    <property type="nucleotide sequence ID" value="NZ_QVIA01000008.1"/>
</dbReference>
<proteinExistence type="predicted"/>
<sequence length="280" mass="31277">MRVGVNTYGLGSLFETDFEGTLERLRKIGFDFIEPCVLFEDALSIPEERMREHLRKLGISDAGIWSSKEAGEKIEQVRNKGFDVTGAHVMLSPMLGCSMEKALSGMREVGRNTGLCYYAYSPQKSKISDASSDIPDLKMAISELAEDNIDFLFHNHFNELADDGDDTVFEYYIREVSGLKIEPDAGWIEFAGKDSLEIIRNYGSKISVLHLKDFVENADKKAGADRFAAVGEGIIPLKEIIREAKGLNLIDTGIVIDQDASPNDLLEDLRRGLENIKKYL</sequence>
<dbReference type="InterPro" id="IPR036237">
    <property type="entry name" value="Xyl_isomerase-like_sf"/>
</dbReference>
<feature type="domain" description="Xylose isomerase-like TIM barrel" evidence="1">
    <location>
        <begin position="23"/>
        <end position="276"/>
    </location>
</feature>
<organism evidence="2 3">
    <name type="scientific">Hungatella hathewayi</name>
    <dbReference type="NCBI Taxonomy" id="154046"/>
    <lineage>
        <taxon>Bacteria</taxon>
        <taxon>Bacillati</taxon>
        <taxon>Bacillota</taxon>
        <taxon>Clostridia</taxon>
        <taxon>Lachnospirales</taxon>
        <taxon>Lachnospiraceae</taxon>
        <taxon>Hungatella</taxon>
    </lineage>
</organism>
<reference evidence="2 3" key="1">
    <citation type="submission" date="2018-08" db="EMBL/GenBank/DDBJ databases">
        <title>A genome reference for cultivated species of the human gut microbiota.</title>
        <authorList>
            <person name="Zou Y."/>
            <person name="Xue W."/>
            <person name="Luo G."/>
        </authorList>
    </citation>
    <scope>NUCLEOTIDE SEQUENCE [LARGE SCALE GENOMIC DNA]</scope>
    <source>
        <strain evidence="2 3">AF19-21</strain>
    </source>
</reference>
<evidence type="ECO:0000313" key="2">
    <source>
        <dbReference type="EMBL" id="RGC32664.1"/>
    </source>
</evidence>
<evidence type="ECO:0000259" key="1">
    <source>
        <dbReference type="Pfam" id="PF01261"/>
    </source>
</evidence>
<gene>
    <name evidence="2" type="ORF">DWX41_08855</name>
</gene>
<evidence type="ECO:0000313" key="3">
    <source>
        <dbReference type="Proteomes" id="UP000261111"/>
    </source>
</evidence>
<dbReference type="Pfam" id="PF01261">
    <property type="entry name" value="AP_endonuc_2"/>
    <property type="match status" value="1"/>
</dbReference>
<dbReference type="GO" id="GO:0016853">
    <property type="term" value="F:isomerase activity"/>
    <property type="evidence" value="ECO:0007669"/>
    <property type="project" value="UniProtKB-KW"/>
</dbReference>
<keyword evidence="2" id="KW-0413">Isomerase</keyword>
<dbReference type="InterPro" id="IPR013022">
    <property type="entry name" value="Xyl_isomerase-like_TIM-brl"/>
</dbReference>
<dbReference type="Proteomes" id="UP000261111">
    <property type="component" value="Unassembled WGS sequence"/>
</dbReference>
<accession>A0A3E2WYI9</accession>
<dbReference type="SUPFAM" id="SSF51658">
    <property type="entry name" value="Xylose isomerase-like"/>
    <property type="match status" value="1"/>
</dbReference>
<dbReference type="PANTHER" id="PTHR12110:SF41">
    <property type="entry name" value="INOSOSE DEHYDRATASE"/>
    <property type="match status" value="1"/>
</dbReference>
<dbReference type="InterPro" id="IPR050312">
    <property type="entry name" value="IolE/XylAMocC-like"/>
</dbReference>
<dbReference type="EMBL" id="QVIA01000008">
    <property type="protein sequence ID" value="RGC32664.1"/>
    <property type="molecule type" value="Genomic_DNA"/>
</dbReference>
<dbReference type="AlphaFoldDB" id="A0A3E2WYI9"/>
<dbReference type="PANTHER" id="PTHR12110">
    <property type="entry name" value="HYDROXYPYRUVATE ISOMERASE"/>
    <property type="match status" value="1"/>
</dbReference>
<dbReference type="GeneID" id="93336008"/>
<dbReference type="Gene3D" id="3.20.20.150">
    <property type="entry name" value="Divalent-metal-dependent TIM barrel enzymes"/>
    <property type="match status" value="1"/>
</dbReference>
<comment type="caution">
    <text evidence="2">The sequence shown here is derived from an EMBL/GenBank/DDBJ whole genome shotgun (WGS) entry which is preliminary data.</text>
</comment>
<protein>
    <submittedName>
        <fullName evidence="2">Sugar phosphate isomerase/epimerase</fullName>
    </submittedName>
</protein>
<name>A0A3E2WYI9_9FIRM</name>